<dbReference type="RefSeq" id="WP_397081496.1">
    <property type="nucleotide sequence ID" value="NZ_JBITGY010000003.1"/>
</dbReference>
<evidence type="ECO:0000313" key="2">
    <source>
        <dbReference type="EMBL" id="MFI6498240.1"/>
    </source>
</evidence>
<evidence type="ECO:0000313" key="3">
    <source>
        <dbReference type="Proteomes" id="UP001612741"/>
    </source>
</evidence>
<comment type="caution">
    <text evidence="2">The sequence shown here is derived from an EMBL/GenBank/DDBJ whole genome shotgun (WGS) entry which is preliminary data.</text>
</comment>
<evidence type="ECO:0000256" key="1">
    <source>
        <dbReference type="SAM" id="MobiDB-lite"/>
    </source>
</evidence>
<name>A0ABW7YQR3_9ACTN</name>
<sequence length="98" mass="10019">MNDEMEWEERGVVYRRAKLALDLGQTPLNDAGHAGDLPGRNLGKGGSVLREGVSLLGEGGSVLGKGVSLLGESVHADPAAPSPAAPHAVGFPGTPRLL</sequence>
<feature type="region of interest" description="Disordered" evidence="1">
    <location>
        <begin position="75"/>
        <end position="98"/>
    </location>
</feature>
<keyword evidence="3" id="KW-1185">Reference proteome</keyword>
<organism evidence="2 3">
    <name type="scientific">Nonomuraea typhae</name>
    <dbReference type="NCBI Taxonomy" id="2603600"/>
    <lineage>
        <taxon>Bacteria</taxon>
        <taxon>Bacillati</taxon>
        <taxon>Actinomycetota</taxon>
        <taxon>Actinomycetes</taxon>
        <taxon>Streptosporangiales</taxon>
        <taxon>Streptosporangiaceae</taxon>
        <taxon>Nonomuraea</taxon>
    </lineage>
</organism>
<proteinExistence type="predicted"/>
<gene>
    <name evidence="2" type="ORF">ACIBG2_12675</name>
</gene>
<dbReference type="EMBL" id="JBITGY010000003">
    <property type="protein sequence ID" value="MFI6498240.1"/>
    <property type="molecule type" value="Genomic_DNA"/>
</dbReference>
<reference evidence="2 3" key="1">
    <citation type="submission" date="2024-10" db="EMBL/GenBank/DDBJ databases">
        <title>The Natural Products Discovery Center: Release of the First 8490 Sequenced Strains for Exploring Actinobacteria Biosynthetic Diversity.</title>
        <authorList>
            <person name="Kalkreuter E."/>
            <person name="Kautsar S.A."/>
            <person name="Yang D."/>
            <person name="Bader C.D."/>
            <person name="Teijaro C.N."/>
            <person name="Fluegel L."/>
            <person name="Davis C.M."/>
            <person name="Simpson J.R."/>
            <person name="Lauterbach L."/>
            <person name="Steele A.D."/>
            <person name="Gui C."/>
            <person name="Meng S."/>
            <person name="Li G."/>
            <person name="Viehrig K."/>
            <person name="Ye F."/>
            <person name="Su P."/>
            <person name="Kiefer A.F."/>
            <person name="Nichols A."/>
            <person name="Cepeda A.J."/>
            <person name="Yan W."/>
            <person name="Fan B."/>
            <person name="Jiang Y."/>
            <person name="Adhikari A."/>
            <person name="Zheng C.-J."/>
            <person name="Schuster L."/>
            <person name="Cowan T.M."/>
            <person name="Smanski M.J."/>
            <person name="Chevrette M.G."/>
            <person name="De Carvalho L.P.S."/>
            <person name="Shen B."/>
        </authorList>
    </citation>
    <scope>NUCLEOTIDE SEQUENCE [LARGE SCALE GENOMIC DNA]</scope>
    <source>
        <strain evidence="2 3">NPDC050545</strain>
    </source>
</reference>
<protein>
    <submittedName>
        <fullName evidence="2">Uncharacterized protein</fullName>
    </submittedName>
</protein>
<accession>A0ABW7YQR3</accession>
<dbReference type="Proteomes" id="UP001612741">
    <property type="component" value="Unassembled WGS sequence"/>
</dbReference>